<comment type="caution">
    <text evidence="6">The sequence shown here is derived from an EMBL/GenBank/DDBJ whole genome shotgun (WGS) entry which is preliminary data.</text>
</comment>
<dbReference type="InterPro" id="IPR006115">
    <property type="entry name" value="6PGDH_NADP-bd"/>
</dbReference>
<dbReference type="InterPro" id="IPR008927">
    <property type="entry name" value="6-PGluconate_DH-like_C_sf"/>
</dbReference>
<evidence type="ECO:0000256" key="1">
    <source>
        <dbReference type="ARBA" id="ARBA00009080"/>
    </source>
</evidence>
<evidence type="ECO:0000313" key="7">
    <source>
        <dbReference type="Proteomes" id="UP001501803"/>
    </source>
</evidence>
<dbReference type="Gene3D" id="3.40.50.720">
    <property type="entry name" value="NAD(P)-binding Rossmann-like Domain"/>
    <property type="match status" value="1"/>
</dbReference>
<evidence type="ECO:0000256" key="2">
    <source>
        <dbReference type="ARBA" id="ARBA00023002"/>
    </source>
</evidence>
<dbReference type="RefSeq" id="WP_345065712.1">
    <property type="nucleotide sequence ID" value="NZ_BAABCN010000004.1"/>
</dbReference>
<dbReference type="SUPFAM" id="SSF51735">
    <property type="entry name" value="NAD(P)-binding Rossmann-fold domains"/>
    <property type="match status" value="1"/>
</dbReference>
<dbReference type="Pfam" id="PF14833">
    <property type="entry name" value="NAD_binding_11"/>
    <property type="match status" value="1"/>
</dbReference>
<dbReference type="PIRSF" id="PIRSF000103">
    <property type="entry name" value="HIBADH"/>
    <property type="match status" value="1"/>
</dbReference>
<evidence type="ECO:0000256" key="3">
    <source>
        <dbReference type="ARBA" id="ARBA00023027"/>
    </source>
</evidence>
<dbReference type="SUPFAM" id="SSF48179">
    <property type="entry name" value="6-phosphogluconate dehydrogenase C-terminal domain-like"/>
    <property type="match status" value="1"/>
</dbReference>
<evidence type="ECO:0000313" key="6">
    <source>
        <dbReference type="EMBL" id="GAA3877592.1"/>
    </source>
</evidence>
<reference evidence="7" key="1">
    <citation type="journal article" date="2019" name="Int. J. Syst. Evol. Microbiol.">
        <title>The Global Catalogue of Microorganisms (GCM) 10K type strain sequencing project: providing services to taxonomists for standard genome sequencing and annotation.</title>
        <authorList>
            <consortium name="The Broad Institute Genomics Platform"/>
            <consortium name="The Broad Institute Genome Sequencing Center for Infectious Disease"/>
            <person name="Wu L."/>
            <person name="Ma J."/>
        </authorList>
    </citation>
    <scope>NUCLEOTIDE SEQUENCE [LARGE SCALE GENOMIC DNA]</scope>
    <source>
        <strain evidence="7">JCM 17021</strain>
    </source>
</reference>
<dbReference type="InterPro" id="IPR015815">
    <property type="entry name" value="HIBADH-related"/>
</dbReference>
<dbReference type="Gene3D" id="1.10.1040.10">
    <property type="entry name" value="N-(1-d-carboxylethyl)-l-norvaline Dehydrogenase, domain 2"/>
    <property type="match status" value="1"/>
</dbReference>
<dbReference type="PANTHER" id="PTHR43060">
    <property type="entry name" value="3-HYDROXYISOBUTYRATE DEHYDROGENASE-LIKE 1, MITOCHONDRIAL-RELATED"/>
    <property type="match status" value="1"/>
</dbReference>
<keyword evidence="7" id="KW-1185">Reference proteome</keyword>
<evidence type="ECO:0000259" key="5">
    <source>
        <dbReference type="Pfam" id="PF14833"/>
    </source>
</evidence>
<dbReference type="PANTHER" id="PTHR43060:SF15">
    <property type="entry name" value="3-HYDROXYISOBUTYRATE DEHYDROGENASE-LIKE 1, MITOCHONDRIAL-RELATED"/>
    <property type="match status" value="1"/>
</dbReference>
<keyword evidence="2" id="KW-0560">Oxidoreductase</keyword>
<comment type="similarity">
    <text evidence="1">Belongs to the HIBADH-related family.</text>
</comment>
<dbReference type="InterPro" id="IPR029154">
    <property type="entry name" value="HIBADH-like_NADP-bd"/>
</dbReference>
<sequence>MTRVGWVGLGAMGGPMAVVAAKAHTVVAYDINPEVGSRLAASGVAAAPSIADVATGADVLAVMVATEAQAEAALFGPGGAALYLSPTAVVMVMGTVGPVPVRAWGERLAALSVGLVDAPVSGGVARAASGDLLMMVSGSSSDVAAVATLRDALASRAPLVGEVPGEGQKVKLVNQLLCGVHIAAAGEALAFARALGLDAKDCWEIIRHGAAASFMLDDRGERMLDEAFDVPRSAMDIFVKDMGLVVDAAEQAGAWVPIAATAGELFRRGHDQGLGRKDDSAIISVLARGDS</sequence>
<dbReference type="EMBL" id="BAABCN010000004">
    <property type="protein sequence ID" value="GAA3877592.1"/>
    <property type="molecule type" value="Genomic_DNA"/>
</dbReference>
<dbReference type="InterPro" id="IPR036291">
    <property type="entry name" value="NAD(P)-bd_dom_sf"/>
</dbReference>
<protein>
    <submittedName>
        <fullName evidence="6">NAD(P)-dependent oxidoreductase</fullName>
    </submittedName>
</protein>
<dbReference type="Pfam" id="PF03446">
    <property type="entry name" value="NAD_binding_2"/>
    <property type="match status" value="1"/>
</dbReference>
<gene>
    <name evidence="6" type="ORF">GCM10022381_20110</name>
</gene>
<feature type="domain" description="6-phosphogluconate dehydrogenase NADP-binding" evidence="4">
    <location>
        <begin position="3"/>
        <end position="156"/>
    </location>
</feature>
<name>A0ABP7KH83_9MICO</name>
<proteinExistence type="inferred from homology"/>
<dbReference type="Proteomes" id="UP001501803">
    <property type="component" value="Unassembled WGS sequence"/>
</dbReference>
<keyword evidence="3" id="KW-0520">NAD</keyword>
<evidence type="ECO:0000259" key="4">
    <source>
        <dbReference type="Pfam" id="PF03446"/>
    </source>
</evidence>
<organism evidence="6 7">
    <name type="scientific">Leifsonia kafniensis</name>
    <dbReference type="NCBI Taxonomy" id="475957"/>
    <lineage>
        <taxon>Bacteria</taxon>
        <taxon>Bacillati</taxon>
        <taxon>Actinomycetota</taxon>
        <taxon>Actinomycetes</taxon>
        <taxon>Micrococcales</taxon>
        <taxon>Microbacteriaceae</taxon>
        <taxon>Leifsonia</taxon>
    </lineage>
</organism>
<accession>A0ABP7KH83</accession>
<feature type="domain" description="3-hydroxyisobutyrate dehydrogenase-like NAD-binding" evidence="5">
    <location>
        <begin position="165"/>
        <end position="286"/>
    </location>
</feature>
<dbReference type="InterPro" id="IPR013328">
    <property type="entry name" value="6PGD_dom2"/>
</dbReference>